<organism evidence="1 2">
    <name type="scientific">Azospira oryzae</name>
    <dbReference type="NCBI Taxonomy" id="146939"/>
    <lineage>
        <taxon>Bacteria</taxon>
        <taxon>Pseudomonadati</taxon>
        <taxon>Pseudomonadota</taxon>
        <taxon>Betaproteobacteria</taxon>
        <taxon>Rhodocyclales</taxon>
        <taxon>Rhodocyclaceae</taxon>
        <taxon>Azospira</taxon>
    </lineage>
</organism>
<gene>
    <name evidence="1" type="ORF">EV678_0297</name>
</gene>
<dbReference type="Proteomes" id="UP000292136">
    <property type="component" value="Unassembled WGS sequence"/>
</dbReference>
<dbReference type="EMBL" id="SHKM01000001">
    <property type="protein sequence ID" value="RZT89511.1"/>
    <property type="molecule type" value="Genomic_DNA"/>
</dbReference>
<comment type="caution">
    <text evidence="1">The sequence shown here is derived from an EMBL/GenBank/DDBJ whole genome shotgun (WGS) entry which is preliminary data.</text>
</comment>
<proteinExistence type="predicted"/>
<accession>A0ABY0IPL0</accession>
<keyword evidence="2" id="KW-1185">Reference proteome</keyword>
<dbReference type="RefSeq" id="WP_130458257.1">
    <property type="nucleotide sequence ID" value="NZ_SHKM01000001.1"/>
</dbReference>
<name>A0ABY0IPL0_9RHOO</name>
<protein>
    <recommendedName>
        <fullName evidence="3">Helix-turn-helix domain-containing protein</fullName>
    </recommendedName>
</protein>
<reference evidence="1 2" key="1">
    <citation type="submission" date="2019-02" db="EMBL/GenBank/DDBJ databases">
        <title>Genomic Encyclopedia of Type Strains, Phase IV (KMG-IV): sequencing the most valuable type-strain genomes for metagenomic binning, comparative biology and taxonomic classification.</title>
        <authorList>
            <person name="Goeker M."/>
        </authorList>
    </citation>
    <scope>NUCLEOTIDE SEQUENCE [LARGE SCALE GENOMIC DNA]</scope>
    <source>
        <strain evidence="1 2">DSM 21223</strain>
    </source>
</reference>
<evidence type="ECO:0008006" key="3">
    <source>
        <dbReference type="Google" id="ProtNLM"/>
    </source>
</evidence>
<evidence type="ECO:0000313" key="1">
    <source>
        <dbReference type="EMBL" id="RZT89511.1"/>
    </source>
</evidence>
<sequence>MTVAERINQPALVPIMHWKKFAEVVGIEEGVLRGLCDRDHIPSICFGKHRFINLAKLNHLCLDESHDTANPSGAAED</sequence>
<evidence type="ECO:0000313" key="2">
    <source>
        <dbReference type="Proteomes" id="UP000292136"/>
    </source>
</evidence>